<protein>
    <submittedName>
        <fullName evidence="8">Bromodomain</fullName>
    </submittedName>
</protein>
<dbReference type="OMA" id="HDVYAMA"/>
<evidence type="ECO:0000259" key="6">
    <source>
        <dbReference type="PROSITE" id="PS50014"/>
    </source>
</evidence>
<keyword evidence="2 4" id="KW-0103">Bromodomain</keyword>
<feature type="compositionally biased region" description="Acidic residues" evidence="5">
    <location>
        <begin position="650"/>
        <end position="659"/>
    </location>
</feature>
<dbReference type="STRING" id="56857.A0A200QXP7"/>
<dbReference type="Pfam" id="PF17035">
    <property type="entry name" value="BET"/>
    <property type="match status" value="1"/>
</dbReference>
<gene>
    <name evidence="8" type="ORF">BVC80_5g8</name>
</gene>
<dbReference type="SMART" id="SM00297">
    <property type="entry name" value="BROMO"/>
    <property type="match status" value="1"/>
</dbReference>
<proteinExistence type="predicted"/>
<organism evidence="8 9">
    <name type="scientific">Macleaya cordata</name>
    <name type="common">Five-seeded plume-poppy</name>
    <name type="synonym">Bocconia cordata</name>
    <dbReference type="NCBI Taxonomy" id="56857"/>
    <lineage>
        <taxon>Eukaryota</taxon>
        <taxon>Viridiplantae</taxon>
        <taxon>Streptophyta</taxon>
        <taxon>Embryophyta</taxon>
        <taxon>Tracheophyta</taxon>
        <taxon>Spermatophyta</taxon>
        <taxon>Magnoliopsida</taxon>
        <taxon>Ranunculales</taxon>
        <taxon>Papaveraceae</taxon>
        <taxon>Papaveroideae</taxon>
        <taxon>Macleaya</taxon>
    </lineage>
</organism>
<feature type="region of interest" description="Disordered" evidence="5">
    <location>
        <begin position="136"/>
        <end position="179"/>
    </location>
</feature>
<dbReference type="InterPro" id="IPR001487">
    <property type="entry name" value="Bromodomain"/>
</dbReference>
<evidence type="ECO:0000256" key="5">
    <source>
        <dbReference type="SAM" id="MobiDB-lite"/>
    </source>
</evidence>
<dbReference type="SUPFAM" id="SSF47370">
    <property type="entry name" value="Bromodomain"/>
    <property type="match status" value="1"/>
</dbReference>
<dbReference type="PROSITE" id="PS50014">
    <property type="entry name" value="BROMODOMAIN_2"/>
    <property type="match status" value="1"/>
</dbReference>
<feature type="region of interest" description="Disordered" evidence="5">
    <location>
        <begin position="625"/>
        <end position="735"/>
    </location>
</feature>
<evidence type="ECO:0000256" key="2">
    <source>
        <dbReference type="ARBA" id="ARBA00023117"/>
    </source>
</evidence>
<dbReference type="InterPro" id="IPR038336">
    <property type="entry name" value="NET_sf"/>
</dbReference>
<evidence type="ECO:0000256" key="4">
    <source>
        <dbReference type="PROSITE-ProRule" id="PRU00035"/>
    </source>
</evidence>
<dbReference type="PANTHER" id="PTHR45926">
    <property type="entry name" value="OSJNBA0053K19.4 PROTEIN"/>
    <property type="match status" value="1"/>
</dbReference>
<dbReference type="OrthoDB" id="21449at2759"/>
<keyword evidence="9" id="KW-1185">Reference proteome</keyword>
<keyword evidence="1" id="KW-0805">Transcription regulation</keyword>
<dbReference type="Gene3D" id="1.20.920.10">
    <property type="entry name" value="Bromodomain-like"/>
    <property type="match status" value="1"/>
</dbReference>
<feature type="compositionally biased region" description="Pro residues" evidence="5">
    <location>
        <begin position="487"/>
        <end position="502"/>
    </location>
</feature>
<feature type="compositionally biased region" description="Low complexity" evidence="5">
    <location>
        <begin position="629"/>
        <end position="641"/>
    </location>
</feature>
<feature type="region of interest" description="Disordered" evidence="5">
    <location>
        <begin position="464"/>
        <end position="544"/>
    </location>
</feature>
<reference evidence="8 9" key="1">
    <citation type="journal article" date="2017" name="Mol. Plant">
        <title>The Genome of Medicinal Plant Macleaya cordata Provides New Insights into Benzylisoquinoline Alkaloids Metabolism.</title>
        <authorList>
            <person name="Liu X."/>
            <person name="Liu Y."/>
            <person name="Huang P."/>
            <person name="Ma Y."/>
            <person name="Qing Z."/>
            <person name="Tang Q."/>
            <person name="Cao H."/>
            <person name="Cheng P."/>
            <person name="Zheng Y."/>
            <person name="Yuan Z."/>
            <person name="Zhou Y."/>
            <person name="Liu J."/>
            <person name="Tang Z."/>
            <person name="Zhuo Y."/>
            <person name="Zhang Y."/>
            <person name="Yu L."/>
            <person name="Huang J."/>
            <person name="Yang P."/>
            <person name="Peng Q."/>
            <person name="Zhang J."/>
            <person name="Jiang W."/>
            <person name="Zhang Z."/>
            <person name="Lin K."/>
            <person name="Ro D.K."/>
            <person name="Chen X."/>
            <person name="Xiong X."/>
            <person name="Shang Y."/>
            <person name="Huang S."/>
            <person name="Zeng J."/>
        </authorList>
    </citation>
    <scope>NUCLEOTIDE SEQUENCE [LARGE SCALE GENOMIC DNA]</scope>
    <source>
        <strain evidence="9">cv. BLH2017</strain>
        <tissue evidence="8">Root</tissue>
    </source>
</reference>
<feature type="compositionally biased region" description="Polar residues" evidence="5">
    <location>
        <begin position="143"/>
        <end position="162"/>
    </location>
</feature>
<dbReference type="AlphaFoldDB" id="A0A200QXP7"/>
<feature type="region of interest" description="Disordered" evidence="5">
    <location>
        <begin position="284"/>
        <end position="318"/>
    </location>
</feature>
<feature type="compositionally biased region" description="Basic and acidic residues" evidence="5">
    <location>
        <begin position="531"/>
        <end position="544"/>
    </location>
</feature>
<dbReference type="PRINTS" id="PR00503">
    <property type="entry name" value="BROMODOMAIN"/>
</dbReference>
<dbReference type="InterPro" id="IPR036427">
    <property type="entry name" value="Bromodomain-like_sf"/>
</dbReference>
<evidence type="ECO:0000256" key="3">
    <source>
        <dbReference type="ARBA" id="ARBA00023163"/>
    </source>
</evidence>
<dbReference type="Gene3D" id="1.20.1270.220">
    <property type="match status" value="1"/>
</dbReference>
<dbReference type="InterPro" id="IPR027353">
    <property type="entry name" value="NET_dom"/>
</dbReference>
<sequence>MPRGEDSRSTPSMTAWTGRRSIWKPLRSGASPLLFLACEGLRNPRPYVCFFASEPFFGSGFFSGGFPGDTHILRQLPCLFPIDFRRSRRNSDDPFRCFVRNFSPEISRIPSNLSRDFRSCMASALLASRNEPHWGERKIYDHPSSQNHGRQAVTPSISNDSSSHNRKPTGLNNRRESTNNGYVTYSISSYSKKELKDLKKRLISELEQVRALSNRIDSRELQTRSGYSASHFSGGYGGREVTSANRPLPLLLNASSDSPVSEGLKDKRTPKANQHFRPSEFLIGKEKMPPPQESKKVSGFKRPLPFVSDRDPKRPASDAATGKLLSTMMKRCGQILGKLMKHKFGYIFNVPVDAVKMGLHDYHQIIKNPMDLGTVKTKLGDKLYATPLDFAEDIRLTFNNALVYNPKGHEVYVLAEQLLAQFEELFVPAYSKYENEKRRIVATPPPEIRRSAICLDEERPRLHSRVLTADRAKTPDRFPPTQSYKSLPPPSKPLPPPPPPPTTMAQFQAPVFPASKQLTGRPATGKLPKPKAKDPNKREMSFEEKEKLSAGLQNLPQEKMDQVVQIMRRRNAELSQDGDEIELDIEVVDKETLWELDRFVCNVKKMMNKMKRQAVPVNPNFTALEGNKSPVASEPPEVAAAKSKKGENVGAEEDVDIGEDIPTSSFPPVEIEKDAAGYGSSKSSSSSSSSSGSSSSSDSDSGSSSGSDSDADEAQSPFIEAKTSPRSQEKREGYD</sequence>
<feature type="domain" description="Bromo" evidence="6">
    <location>
        <begin position="340"/>
        <end position="412"/>
    </location>
</feature>
<dbReference type="Pfam" id="PF00439">
    <property type="entry name" value="Bromodomain"/>
    <property type="match status" value="1"/>
</dbReference>
<evidence type="ECO:0000313" key="8">
    <source>
        <dbReference type="EMBL" id="OVA15225.1"/>
    </source>
</evidence>
<dbReference type="Proteomes" id="UP000195402">
    <property type="component" value="Unassembled WGS sequence"/>
</dbReference>
<dbReference type="FunCoup" id="A0A200QXP7">
    <property type="interactions" value="1792"/>
</dbReference>
<evidence type="ECO:0000313" key="9">
    <source>
        <dbReference type="Proteomes" id="UP000195402"/>
    </source>
</evidence>
<dbReference type="PROSITE" id="PS51525">
    <property type="entry name" value="NET"/>
    <property type="match status" value="1"/>
</dbReference>
<evidence type="ECO:0000256" key="1">
    <source>
        <dbReference type="ARBA" id="ARBA00023015"/>
    </source>
</evidence>
<feature type="domain" description="NET" evidence="7">
    <location>
        <begin position="530"/>
        <end position="611"/>
    </location>
</feature>
<accession>A0A200QXP7</accession>
<feature type="region of interest" description="Disordered" evidence="5">
    <location>
        <begin position="252"/>
        <end position="271"/>
    </location>
</feature>
<keyword evidence="3" id="KW-0804">Transcription</keyword>
<feature type="compositionally biased region" description="Low complexity" evidence="5">
    <location>
        <begin position="679"/>
        <end position="708"/>
    </location>
</feature>
<dbReference type="InParanoid" id="A0A200QXP7"/>
<dbReference type="EMBL" id="MVGT01000860">
    <property type="protein sequence ID" value="OVA15225.1"/>
    <property type="molecule type" value="Genomic_DNA"/>
</dbReference>
<comment type="caution">
    <text evidence="8">The sequence shown here is derived from an EMBL/GenBank/DDBJ whole genome shotgun (WGS) entry which is preliminary data.</text>
</comment>
<name>A0A200QXP7_MACCD</name>
<feature type="compositionally biased region" description="Basic and acidic residues" evidence="5">
    <location>
        <begin position="284"/>
        <end position="296"/>
    </location>
</feature>
<evidence type="ECO:0000259" key="7">
    <source>
        <dbReference type="PROSITE" id="PS51525"/>
    </source>
</evidence>